<name>A0A1B6I6R3_9HEMI</name>
<evidence type="ECO:0000256" key="1">
    <source>
        <dbReference type="ARBA" id="ARBA00010994"/>
    </source>
</evidence>
<protein>
    <recommendedName>
        <fullName evidence="4">TPPP family protein</fullName>
    </recommendedName>
</protein>
<sequence length="166" mass="18475">MAGRLSTLEESFKAFAKFGDSRSDGNTITLTQSDKWMKQAMVIDGKKITTTDTGIAFNKFRSKTIPYTDFVKFVEDLATTKKVDPQSLKDKLVNCGMPGTNMATQAVKTGAVDRLTDTSKYTGSHKQRFDEEGKGRGIAGREDIKDDSGYVQGYKEKDTYDAKRKK</sequence>
<dbReference type="GO" id="GO:0015631">
    <property type="term" value="F:tubulin binding"/>
    <property type="evidence" value="ECO:0007669"/>
    <property type="project" value="InterPro"/>
</dbReference>
<dbReference type="GO" id="GO:0046785">
    <property type="term" value="P:microtubule polymerization"/>
    <property type="evidence" value="ECO:0007669"/>
    <property type="project" value="InterPro"/>
</dbReference>
<dbReference type="EMBL" id="GECU01025097">
    <property type="protein sequence ID" value="JAS82609.1"/>
    <property type="molecule type" value="Transcribed_RNA"/>
</dbReference>
<dbReference type="Gene3D" id="1.10.238.10">
    <property type="entry name" value="EF-hand"/>
    <property type="match status" value="1"/>
</dbReference>
<evidence type="ECO:0008006" key="4">
    <source>
        <dbReference type="Google" id="ProtNLM"/>
    </source>
</evidence>
<dbReference type="Pfam" id="PF05517">
    <property type="entry name" value="p25-alpha"/>
    <property type="match status" value="1"/>
</dbReference>
<proteinExistence type="inferred from homology"/>
<gene>
    <name evidence="3" type="ORF">g.4699</name>
</gene>
<dbReference type="SUPFAM" id="SSF47473">
    <property type="entry name" value="EF-hand"/>
    <property type="match status" value="1"/>
</dbReference>
<feature type="compositionally biased region" description="Basic and acidic residues" evidence="2">
    <location>
        <begin position="127"/>
        <end position="145"/>
    </location>
</feature>
<evidence type="ECO:0000256" key="2">
    <source>
        <dbReference type="SAM" id="MobiDB-lite"/>
    </source>
</evidence>
<dbReference type="PANTHER" id="PTHR12932">
    <property type="entry name" value="P25 ALPHA-RELATED"/>
    <property type="match status" value="1"/>
</dbReference>
<accession>A0A1B6I6R3</accession>
<dbReference type="InterPro" id="IPR011992">
    <property type="entry name" value="EF-hand-dom_pair"/>
</dbReference>
<dbReference type="AlphaFoldDB" id="A0A1B6I6R3"/>
<organism evidence="3">
    <name type="scientific">Homalodisca liturata</name>
    <dbReference type="NCBI Taxonomy" id="320908"/>
    <lineage>
        <taxon>Eukaryota</taxon>
        <taxon>Metazoa</taxon>
        <taxon>Ecdysozoa</taxon>
        <taxon>Arthropoda</taxon>
        <taxon>Hexapoda</taxon>
        <taxon>Insecta</taxon>
        <taxon>Pterygota</taxon>
        <taxon>Neoptera</taxon>
        <taxon>Paraneoptera</taxon>
        <taxon>Hemiptera</taxon>
        <taxon>Auchenorrhyncha</taxon>
        <taxon>Membracoidea</taxon>
        <taxon>Cicadellidae</taxon>
        <taxon>Cicadellinae</taxon>
        <taxon>Proconiini</taxon>
        <taxon>Homalodisca</taxon>
    </lineage>
</organism>
<dbReference type="PANTHER" id="PTHR12932:SF9">
    <property type="entry name" value="TUBULIN POLYMERIZATION-PROMOTING PROTEIN HOMOLOG"/>
    <property type="match status" value="1"/>
</dbReference>
<comment type="similarity">
    <text evidence="1">Belongs to the TPPP family.</text>
</comment>
<dbReference type="InterPro" id="IPR008907">
    <property type="entry name" value="TPP/p25"/>
</dbReference>
<dbReference type="GO" id="GO:0032273">
    <property type="term" value="P:positive regulation of protein polymerization"/>
    <property type="evidence" value="ECO:0007669"/>
    <property type="project" value="TreeGrafter"/>
</dbReference>
<reference evidence="3" key="1">
    <citation type="submission" date="2015-11" db="EMBL/GenBank/DDBJ databases">
        <title>De novo transcriptome assembly of four potential Pierce s Disease insect vectors from Arizona vineyards.</title>
        <authorList>
            <person name="Tassone E.E."/>
        </authorList>
    </citation>
    <scope>NUCLEOTIDE SEQUENCE</scope>
</reference>
<dbReference type="GO" id="GO:0005874">
    <property type="term" value="C:microtubule"/>
    <property type="evidence" value="ECO:0007669"/>
    <property type="project" value="TreeGrafter"/>
</dbReference>
<evidence type="ECO:0000313" key="3">
    <source>
        <dbReference type="EMBL" id="JAS82609.1"/>
    </source>
</evidence>
<dbReference type="GO" id="GO:0001578">
    <property type="term" value="P:microtubule bundle formation"/>
    <property type="evidence" value="ECO:0007669"/>
    <property type="project" value="TreeGrafter"/>
</dbReference>
<feature type="region of interest" description="Disordered" evidence="2">
    <location>
        <begin position="122"/>
        <end position="145"/>
    </location>
</feature>